<feature type="domain" description="Putative plant transposon protein" evidence="2">
    <location>
        <begin position="2"/>
        <end position="86"/>
    </location>
</feature>
<accession>A0AA88EEA8</accession>
<feature type="region of interest" description="Disordered" evidence="1">
    <location>
        <begin position="115"/>
        <end position="153"/>
    </location>
</feature>
<dbReference type="AlphaFoldDB" id="A0AA88EEA8"/>
<feature type="region of interest" description="Disordered" evidence="1">
    <location>
        <begin position="213"/>
        <end position="242"/>
    </location>
</feature>
<keyword evidence="4" id="KW-1185">Reference proteome</keyword>
<dbReference type="InterPro" id="IPR046796">
    <property type="entry name" value="Transposase_32_dom"/>
</dbReference>
<evidence type="ECO:0000256" key="1">
    <source>
        <dbReference type="SAM" id="MobiDB-lite"/>
    </source>
</evidence>
<dbReference type="EMBL" id="BTGU01013115">
    <property type="protein sequence ID" value="GMN73106.1"/>
    <property type="molecule type" value="Genomic_DNA"/>
</dbReference>
<gene>
    <name evidence="3" type="ORF">TIFTF001_053638</name>
</gene>
<proteinExistence type="predicted"/>
<evidence type="ECO:0000313" key="4">
    <source>
        <dbReference type="Proteomes" id="UP001187192"/>
    </source>
</evidence>
<feature type="compositionally biased region" description="Acidic residues" evidence="1">
    <location>
        <begin position="228"/>
        <end position="242"/>
    </location>
</feature>
<name>A0AA88EEA8_FICCA</name>
<dbReference type="Pfam" id="PF20167">
    <property type="entry name" value="Transposase_32"/>
    <property type="match status" value="1"/>
</dbReference>
<comment type="caution">
    <text evidence="3">The sequence shown here is derived from an EMBL/GenBank/DDBJ whole genome shotgun (WGS) entry which is preliminary data.</text>
</comment>
<evidence type="ECO:0000259" key="2">
    <source>
        <dbReference type="Pfam" id="PF20167"/>
    </source>
</evidence>
<dbReference type="Proteomes" id="UP001187192">
    <property type="component" value="Unassembled WGS sequence"/>
</dbReference>
<organism evidence="3 4">
    <name type="scientific">Ficus carica</name>
    <name type="common">Common fig</name>
    <dbReference type="NCBI Taxonomy" id="3494"/>
    <lineage>
        <taxon>Eukaryota</taxon>
        <taxon>Viridiplantae</taxon>
        <taxon>Streptophyta</taxon>
        <taxon>Embryophyta</taxon>
        <taxon>Tracheophyta</taxon>
        <taxon>Spermatophyta</taxon>
        <taxon>Magnoliopsida</taxon>
        <taxon>eudicotyledons</taxon>
        <taxon>Gunneridae</taxon>
        <taxon>Pentapetalae</taxon>
        <taxon>rosids</taxon>
        <taxon>fabids</taxon>
        <taxon>Rosales</taxon>
        <taxon>Moraceae</taxon>
        <taxon>Ficeae</taxon>
        <taxon>Ficus</taxon>
    </lineage>
</organism>
<sequence>MTIPRTSLTPQCKIWYHFLKTRLMPSTHGQTVSKDRILLLDSIISGRSINVGTIIFEGLGVCAKKKCGSLWFPALITSLCVRSGVPIFDNEERLLFSKGAIDDSAIARLLQSKMAEGPSEQPRDHEKEAGPAPSAPSNHTATASSSRGPTPADLTTSLRMLEQRMSLAEVQQYQTMEMLQQMHSQHQQYWNYAKRRDVALKKSLQKNFTKPIFPIPDFPDDVLAPIAADEENDEVGEDDEED</sequence>
<evidence type="ECO:0000313" key="3">
    <source>
        <dbReference type="EMBL" id="GMN73106.1"/>
    </source>
</evidence>
<reference evidence="3" key="1">
    <citation type="submission" date="2023-07" db="EMBL/GenBank/DDBJ databases">
        <title>draft genome sequence of fig (Ficus carica).</title>
        <authorList>
            <person name="Takahashi T."/>
            <person name="Nishimura K."/>
        </authorList>
    </citation>
    <scope>NUCLEOTIDE SEQUENCE</scope>
</reference>
<feature type="compositionally biased region" description="Polar residues" evidence="1">
    <location>
        <begin position="135"/>
        <end position="153"/>
    </location>
</feature>
<protein>
    <recommendedName>
        <fullName evidence="2">Putative plant transposon protein domain-containing protein</fullName>
    </recommendedName>
</protein>